<evidence type="ECO:0000313" key="3">
    <source>
        <dbReference type="Proteomes" id="UP000075714"/>
    </source>
</evidence>
<name>A0A150G4L3_GONPE</name>
<dbReference type="Proteomes" id="UP000075714">
    <property type="component" value="Unassembled WGS sequence"/>
</dbReference>
<sequence>MDRSFLDAAFALLASLADRQPALAAELRLKELAAGEPAETLLVPEPASGLVAGEEELPAGLDEAAPSGVANGTGDGPPAPGPVQALFSTAEQLADFFLSPELQCKLAAGQLLYGLPYGKAFAYGNVKNVVCGASAEGFLGGPALQATQGEVEVAEAQVMALCEVPALAELCAAAAASEAWPELVRRLAEGGPAALAAWLECGVQQGWHPDWEGQSGEWRDAIAYGCGGDGGGGVAQRVVSATCCGLLAAALRRQPGVVLASVPAPLVLLLLAAEARRGDGTLRLALLSGLASLLEPTPSPPLSRDSLAVAQRRGGAPGLEDDRLRGGAGEGRHGSGSGGGDVDGKVVPCLSAVPRLHACCAVVGLDLGSLLQQHLLATDA</sequence>
<keyword evidence="3" id="KW-1185">Reference proteome</keyword>
<dbReference type="EMBL" id="LSYV01000062">
    <property type="protein sequence ID" value="KXZ44829.1"/>
    <property type="molecule type" value="Genomic_DNA"/>
</dbReference>
<feature type="region of interest" description="Disordered" evidence="1">
    <location>
        <begin position="296"/>
        <end position="340"/>
    </location>
</feature>
<reference evidence="3" key="1">
    <citation type="journal article" date="2016" name="Nat. Commun.">
        <title>The Gonium pectorale genome demonstrates co-option of cell cycle regulation during the evolution of multicellularity.</title>
        <authorList>
            <person name="Hanschen E.R."/>
            <person name="Marriage T.N."/>
            <person name="Ferris P.J."/>
            <person name="Hamaji T."/>
            <person name="Toyoda A."/>
            <person name="Fujiyama A."/>
            <person name="Neme R."/>
            <person name="Noguchi H."/>
            <person name="Minakuchi Y."/>
            <person name="Suzuki M."/>
            <person name="Kawai-Toyooka H."/>
            <person name="Smith D.R."/>
            <person name="Sparks H."/>
            <person name="Anderson J."/>
            <person name="Bakaric R."/>
            <person name="Luria V."/>
            <person name="Karger A."/>
            <person name="Kirschner M.W."/>
            <person name="Durand P.M."/>
            <person name="Michod R.E."/>
            <person name="Nozaki H."/>
            <person name="Olson B.J."/>
        </authorList>
    </citation>
    <scope>NUCLEOTIDE SEQUENCE [LARGE SCALE GENOMIC DNA]</scope>
    <source>
        <strain evidence="3">NIES-2863</strain>
    </source>
</reference>
<proteinExistence type="predicted"/>
<gene>
    <name evidence="2" type="ORF">GPECTOR_61g782</name>
</gene>
<evidence type="ECO:0000313" key="2">
    <source>
        <dbReference type="EMBL" id="KXZ44829.1"/>
    </source>
</evidence>
<comment type="caution">
    <text evidence="2">The sequence shown here is derived from an EMBL/GenBank/DDBJ whole genome shotgun (WGS) entry which is preliminary data.</text>
</comment>
<feature type="compositionally biased region" description="Basic and acidic residues" evidence="1">
    <location>
        <begin position="320"/>
        <end position="333"/>
    </location>
</feature>
<dbReference type="AlphaFoldDB" id="A0A150G4L3"/>
<protein>
    <submittedName>
        <fullName evidence="2">Uncharacterized protein</fullName>
    </submittedName>
</protein>
<dbReference type="OrthoDB" id="540079at2759"/>
<evidence type="ECO:0000256" key="1">
    <source>
        <dbReference type="SAM" id="MobiDB-lite"/>
    </source>
</evidence>
<accession>A0A150G4L3</accession>
<organism evidence="2 3">
    <name type="scientific">Gonium pectorale</name>
    <name type="common">Green alga</name>
    <dbReference type="NCBI Taxonomy" id="33097"/>
    <lineage>
        <taxon>Eukaryota</taxon>
        <taxon>Viridiplantae</taxon>
        <taxon>Chlorophyta</taxon>
        <taxon>core chlorophytes</taxon>
        <taxon>Chlorophyceae</taxon>
        <taxon>CS clade</taxon>
        <taxon>Chlamydomonadales</taxon>
        <taxon>Volvocaceae</taxon>
        <taxon>Gonium</taxon>
    </lineage>
</organism>